<dbReference type="InterPro" id="IPR032636">
    <property type="entry name" value="Pilus_assem_E-set-like_dom"/>
</dbReference>
<dbReference type="AlphaFoldDB" id="A0A7W3FQN9"/>
<feature type="domain" description="Pilus assembly protein C-terminal" evidence="4">
    <location>
        <begin position="782"/>
        <end position="872"/>
    </location>
</feature>
<dbReference type="Pfam" id="PF16967">
    <property type="entry name" value="TcfC"/>
    <property type="match status" value="1"/>
</dbReference>
<evidence type="ECO:0000259" key="6">
    <source>
        <dbReference type="Pfam" id="PF17271"/>
    </source>
</evidence>
<keyword evidence="1 3" id="KW-0732">Signal</keyword>
<evidence type="ECO:0000256" key="1">
    <source>
        <dbReference type="ARBA" id="ARBA00022729"/>
    </source>
</evidence>
<feature type="chain" id="PRO_5031463599" evidence="3">
    <location>
        <begin position="27"/>
        <end position="911"/>
    </location>
</feature>
<dbReference type="Proteomes" id="UP000547058">
    <property type="component" value="Unassembled WGS sequence"/>
</dbReference>
<dbReference type="InterPro" id="IPR035224">
    <property type="entry name" value="Usher_TcfC"/>
</dbReference>
<protein>
    <submittedName>
        <fullName evidence="7">TcfC E-set like domain-containing protein</fullName>
    </submittedName>
</protein>
<reference evidence="7 8" key="1">
    <citation type="submission" date="2020-08" db="EMBL/GenBank/DDBJ databases">
        <title>Stenotrophomonas tumulicola JCM 30961.</title>
        <authorList>
            <person name="Deng Y."/>
        </authorList>
    </citation>
    <scope>NUCLEOTIDE SEQUENCE [LARGE SCALE GENOMIC DNA]</scope>
    <source>
        <strain evidence="7 8">JCM 30961</strain>
    </source>
</reference>
<evidence type="ECO:0000256" key="2">
    <source>
        <dbReference type="SAM" id="MobiDB-lite"/>
    </source>
</evidence>
<sequence>MTLTAPAVSRLAVALAITLGAPLAAARGIPPGFEDLAEGQTEQLDVRLFGYSSGLTPVRVTLEQVQIEAPADVLRALGLPAEAQAALLPALSQPLPRNSHLACRHGSAAAGCGYLPPPQDPATVLALYDEGEGAVHLFVEPRWLPVPAARTRHHLPSADAENAFLHRQMINVSGSRGQQVLTAQGAGILGMYRQAHLAVEWNLSRWDGGSRGAGGGLQVDNAYYRHDLGRQHYLQAGRMDRRNLASPQGGTFAFGMLPMDRFQGLRVGTTQAYVDADAAIDATPLTVLLSRNARVDAFDGERLLQSWYLQAGVNQLDTSRFPFGNYLVTLRIHEDGVLVRTESAPFEKGGDWGDDSLEWFAQGGQRSERRRTGSGEGGAVMAGMRAPLSRGVATTLGAASLSGARFGELRVDLRRSLASQELRVSTAYLRGSDGSHGQQHQLSVRRRVSWSLYHQRLRGAGCDAPAVAQGGLACADALSASVATPFAGGSIYLGHTRRQAWRSAWREPTDGVGDADVPWNFLLPSRIPSWPSWQGRQAQTSRAWQASYSRTQRWQQASVALRLGLWREQAVSSGQARPDLGVYLNLSLSQLLRNQRGSPQRRYGMDIRQPRQGRTDASYSAGYSLREERDGSSREASAEIRGDSHDRYSALLGGQWQNGWGQTGVLAVQHRRPGHRELTYSGSHSSMFAVARRGLYWGGGMNADAALAVEVDAIEDVEPRGVAAELQVAGLRRQRLRLGERRLLPLPAYQPHRASLQDASAEDGLASIRIAAVGGSRSLFLPPGRLLRLPVPVEASHTFVGTARDAVGTPISGARILNAAVPATGALGGFVVETPQRDEALYLLQDARLLRCPLRVHERRSALLLVGAVQCTAIDASGLPASILGQARTTRLLREASLVPLATQAAMGGHR</sequence>
<feature type="signal peptide" evidence="3">
    <location>
        <begin position="1"/>
        <end position="26"/>
    </location>
</feature>
<evidence type="ECO:0000313" key="8">
    <source>
        <dbReference type="Proteomes" id="UP000547058"/>
    </source>
</evidence>
<feature type="region of interest" description="Disordered" evidence="2">
    <location>
        <begin position="595"/>
        <end position="641"/>
    </location>
</feature>
<evidence type="ECO:0000256" key="3">
    <source>
        <dbReference type="SAM" id="SignalP"/>
    </source>
</evidence>
<keyword evidence="8" id="KW-1185">Reference proteome</keyword>
<dbReference type="Pfam" id="PF17271">
    <property type="entry name" value="Usher_TcfC"/>
    <property type="match status" value="1"/>
</dbReference>
<dbReference type="InterPro" id="IPR031917">
    <property type="entry name" value="Pilus_assem_C"/>
</dbReference>
<dbReference type="EMBL" id="JACGXS010000019">
    <property type="protein sequence ID" value="MBA8683865.1"/>
    <property type="molecule type" value="Genomic_DNA"/>
</dbReference>
<evidence type="ECO:0000259" key="4">
    <source>
        <dbReference type="Pfam" id="PF15976"/>
    </source>
</evidence>
<organism evidence="7 8">
    <name type="scientific">Stenotrophomonas tumulicola</name>
    <dbReference type="NCBI Taxonomy" id="1685415"/>
    <lineage>
        <taxon>Bacteria</taxon>
        <taxon>Pseudomonadati</taxon>
        <taxon>Pseudomonadota</taxon>
        <taxon>Gammaproteobacteria</taxon>
        <taxon>Lysobacterales</taxon>
        <taxon>Lysobacteraceae</taxon>
        <taxon>Stenotrophomonas</taxon>
    </lineage>
</organism>
<evidence type="ECO:0000259" key="5">
    <source>
        <dbReference type="Pfam" id="PF16967"/>
    </source>
</evidence>
<accession>A0A7W3FQN9</accession>
<dbReference type="RefSeq" id="WP_182342454.1">
    <property type="nucleotide sequence ID" value="NZ_JACGXS010000019.1"/>
</dbReference>
<proteinExistence type="predicted"/>
<feature type="compositionally biased region" description="Basic and acidic residues" evidence="2">
    <location>
        <begin position="625"/>
        <end position="641"/>
    </location>
</feature>
<name>A0A7W3FQN9_9GAMM</name>
<feature type="domain" description="Pilus assembly protein E-set like" evidence="5">
    <location>
        <begin position="282"/>
        <end position="348"/>
    </location>
</feature>
<gene>
    <name evidence="7" type="ORF">H4O11_18850</name>
</gene>
<evidence type="ECO:0000313" key="7">
    <source>
        <dbReference type="EMBL" id="MBA8683865.1"/>
    </source>
</evidence>
<dbReference type="Pfam" id="PF15976">
    <property type="entry name" value="CooC_C"/>
    <property type="match status" value="1"/>
</dbReference>
<feature type="domain" description="TcfC Usher-like barrel" evidence="6">
    <location>
        <begin position="356"/>
        <end position="767"/>
    </location>
</feature>
<comment type="caution">
    <text evidence="7">The sequence shown here is derived from an EMBL/GenBank/DDBJ whole genome shotgun (WGS) entry which is preliminary data.</text>
</comment>